<feature type="chain" id="PRO_5044812674" description="GPI transamidase subunit PIG-U" evidence="11">
    <location>
        <begin position="30"/>
        <end position="624"/>
    </location>
</feature>
<dbReference type="Pfam" id="PF06728">
    <property type="entry name" value="PIG-U"/>
    <property type="match status" value="1"/>
</dbReference>
<reference evidence="12 13" key="1">
    <citation type="submission" date="2024-10" db="EMBL/GenBank/DDBJ databases">
        <title>Updated reference genomes for cyclostephanoid diatoms.</title>
        <authorList>
            <person name="Roberts W.R."/>
            <person name="Alverson A.J."/>
        </authorList>
    </citation>
    <scope>NUCLEOTIDE SEQUENCE [LARGE SCALE GENOMIC DNA]</scope>
    <source>
        <strain evidence="12 13">AJA228-03</strain>
    </source>
</reference>
<feature type="transmembrane region" description="Helical" evidence="10">
    <location>
        <begin position="339"/>
        <end position="364"/>
    </location>
</feature>
<evidence type="ECO:0000256" key="9">
    <source>
        <dbReference type="SAM" id="MobiDB-lite"/>
    </source>
</evidence>
<feature type="transmembrane region" description="Helical" evidence="10">
    <location>
        <begin position="556"/>
        <end position="577"/>
    </location>
</feature>
<dbReference type="InterPro" id="IPR009600">
    <property type="entry name" value="PIG-U"/>
</dbReference>
<keyword evidence="8 10" id="KW-0472">Membrane</keyword>
<evidence type="ECO:0000256" key="11">
    <source>
        <dbReference type="SAM" id="SignalP"/>
    </source>
</evidence>
<organism evidence="12 13">
    <name type="scientific">Cyclostephanos tholiformis</name>
    <dbReference type="NCBI Taxonomy" id="382380"/>
    <lineage>
        <taxon>Eukaryota</taxon>
        <taxon>Sar</taxon>
        <taxon>Stramenopiles</taxon>
        <taxon>Ochrophyta</taxon>
        <taxon>Bacillariophyta</taxon>
        <taxon>Coscinodiscophyceae</taxon>
        <taxon>Thalassiosirophycidae</taxon>
        <taxon>Stephanodiscales</taxon>
        <taxon>Stephanodiscaceae</taxon>
        <taxon>Cyclostephanos</taxon>
    </lineage>
</organism>
<dbReference type="EMBL" id="JALLPB020000096">
    <property type="protein sequence ID" value="KAL3817677.1"/>
    <property type="molecule type" value="Genomic_DNA"/>
</dbReference>
<keyword evidence="13" id="KW-1185">Reference proteome</keyword>
<evidence type="ECO:0000313" key="12">
    <source>
        <dbReference type="EMBL" id="KAL3817677.1"/>
    </source>
</evidence>
<sequence length="624" mass="69295">MKPMVAWILAAATVLRLFVSLVMIPNITNDDGGDSVIFPSGTMSFPSGILSAISAAMVDPMHTWDHLEEACFWLRNNHSTWEESGLVGIGSDDDDGGDGVGYGSIYASGTRIVAPPLVVAFLGDMLVCSNPIHSRRTKIQSLLLLLADAIGAYCIYRVGMRIFDVEDMGNEAEMERRTFLRDKNNTVIGEGKIKNDDDDFVVPGILRPERGWIVDLPTKILLSHDESFIKSQAIGDTTSDDEKKHLPEDHQPKDGRSVINGCTPSNSLEREPLLSLNHFPIVAALSYFSNPISMVANATGSLRGLWDSLLLISFYYATIPPAKISKEGDMIKIPSATMVAVPLCMATYADAAYAAFLLPILLWRGLFLSGKSNGESEQHRDWKKVLVLFIVCFVGLHYFASLLVGGDGSAYRNVLTRTVLPNVAFVQQDFSGSVPGPSMGLHWYFFVQIFDRFRPYFTVFVSGIPAMFAIPLTIRMYRYPSVLASTFQLLWAIFRPTTTVHTLTFGLHLALLNPRTIVRMRNPSLISFCALPVPIILFIVFHRMWLVIGNGNPNYIFFQCLAYGMFVLIITMDFVSATVKRDKVRRMVEKGTIKKLARKKEGIEKEADDCHSTVSTVSFQPCGK</sequence>
<evidence type="ECO:0000256" key="6">
    <source>
        <dbReference type="ARBA" id="ARBA00022824"/>
    </source>
</evidence>
<feature type="compositionally biased region" description="Basic and acidic residues" evidence="9">
    <location>
        <begin position="240"/>
        <end position="256"/>
    </location>
</feature>
<feature type="transmembrane region" description="Helical" evidence="10">
    <location>
        <begin position="457"/>
        <end position="477"/>
    </location>
</feature>
<evidence type="ECO:0000256" key="5">
    <source>
        <dbReference type="ARBA" id="ARBA00022692"/>
    </source>
</evidence>
<evidence type="ECO:0000256" key="4">
    <source>
        <dbReference type="ARBA" id="ARBA00022502"/>
    </source>
</evidence>
<comment type="similarity">
    <text evidence="3">Belongs to the PIGU family.</text>
</comment>
<feature type="region of interest" description="Disordered" evidence="9">
    <location>
        <begin position="233"/>
        <end position="262"/>
    </location>
</feature>
<dbReference type="GO" id="GO:0006506">
    <property type="term" value="P:GPI anchor biosynthetic process"/>
    <property type="evidence" value="ECO:0007669"/>
    <property type="project" value="UniProtKB-KW"/>
</dbReference>
<proteinExistence type="inferred from homology"/>
<feature type="transmembrane region" description="Helical" evidence="10">
    <location>
        <begin position="489"/>
        <end position="512"/>
    </location>
</feature>
<feature type="signal peptide" evidence="11">
    <location>
        <begin position="1"/>
        <end position="29"/>
    </location>
</feature>
<dbReference type="PANTHER" id="PTHR13121:SF0">
    <property type="entry name" value="PHOSPHATIDYLINOSITOL GLYCAN ANCHOR BIOSYNTHESIS CLASS U PROTEIN"/>
    <property type="match status" value="1"/>
</dbReference>
<evidence type="ECO:0000313" key="13">
    <source>
        <dbReference type="Proteomes" id="UP001530377"/>
    </source>
</evidence>
<keyword evidence="4" id="KW-0337">GPI-anchor biosynthesis</keyword>
<gene>
    <name evidence="12" type="ORF">ACHAXA_002826</name>
</gene>
<dbReference type="GO" id="GO:0005789">
    <property type="term" value="C:endoplasmic reticulum membrane"/>
    <property type="evidence" value="ECO:0007669"/>
    <property type="project" value="UniProtKB-SubCell"/>
</dbReference>
<evidence type="ECO:0000256" key="10">
    <source>
        <dbReference type="SAM" id="Phobius"/>
    </source>
</evidence>
<keyword evidence="7 10" id="KW-1133">Transmembrane helix</keyword>
<comment type="caution">
    <text evidence="12">The sequence shown here is derived from an EMBL/GenBank/DDBJ whole genome shotgun (WGS) entry which is preliminary data.</text>
</comment>
<dbReference type="Proteomes" id="UP001530377">
    <property type="component" value="Unassembled WGS sequence"/>
</dbReference>
<evidence type="ECO:0008006" key="14">
    <source>
        <dbReference type="Google" id="ProtNLM"/>
    </source>
</evidence>
<keyword evidence="11" id="KW-0732">Signal</keyword>
<dbReference type="AlphaFoldDB" id="A0ABD3RZP9"/>
<evidence type="ECO:0000256" key="3">
    <source>
        <dbReference type="ARBA" id="ARBA00010026"/>
    </source>
</evidence>
<feature type="transmembrane region" description="Helical" evidence="10">
    <location>
        <begin position="142"/>
        <end position="159"/>
    </location>
</feature>
<keyword evidence="6" id="KW-0256">Endoplasmic reticulum</keyword>
<name>A0ABD3RZP9_9STRA</name>
<feature type="transmembrane region" description="Helical" evidence="10">
    <location>
        <begin position="36"/>
        <end position="58"/>
    </location>
</feature>
<protein>
    <recommendedName>
        <fullName evidence="14">GPI transamidase subunit PIG-U</fullName>
    </recommendedName>
</protein>
<evidence type="ECO:0000256" key="8">
    <source>
        <dbReference type="ARBA" id="ARBA00023136"/>
    </source>
</evidence>
<feature type="transmembrane region" description="Helical" evidence="10">
    <location>
        <begin position="524"/>
        <end position="544"/>
    </location>
</feature>
<accession>A0ABD3RZP9</accession>
<feature type="transmembrane region" description="Helical" evidence="10">
    <location>
        <begin position="385"/>
        <end position="405"/>
    </location>
</feature>
<evidence type="ECO:0000256" key="7">
    <source>
        <dbReference type="ARBA" id="ARBA00022989"/>
    </source>
</evidence>
<comment type="pathway">
    <text evidence="2">Glycolipid biosynthesis; glycosylphosphatidylinositol-anchor biosynthesis.</text>
</comment>
<keyword evidence="5 10" id="KW-0812">Transmembrane</keyword>
<feature type="transmembrane region" description="Helical" evidence="10">
    <location>
        <begin position="425"/>
        <end position="445"/>
    </location>
</feature>
<evidence type="ECO:0000256" key="1">
    <source>
        <dbReference type="ARBA" id="ARBA00004477"/>
    </source>
</evidence>
<comment type="subcellular location">
    <subcellularLocation>
        <location evidence="1">Endoplasmic reticulum membrane</location>
        <topology evidence="1">Multi-pass membrane protein</topology>
    </subcellularLocation>
</comment>
<evidence type="ECO:0000256" key="2">
    <source>
        <dbReference type="ARBA" id="ARBA00004687"/>
    </source>
</evidence>
<dbReference type="PANTHER" id="PTHR13121">
    <property type="entry name" value="GPI TRANSAMIDASE COMPONENT PIG-U"/>
    <property type="match status" value="1"/>
</dbReference>